<organism evidence="1 2">
    <name type="scientific">Bauhinia variegata</name>
    <name type="common">Purple orchid tree</name>
    <name type="synonym">Phanera variegata</name>
    <dbReference type="NCBI Taxonomy" id="167791"/>
    <lineage>
        <taxon>Eukaryota</taxon>
        <taxon>Viridiplantae</taxon>
        <taxon>Streptophyta</taxon>
        <taxon>Embryophyta</taxon>
        <taxon>Tracheophyta</taxon>
        <taxon>Spermatophyta</taxon>
        <taxon>Magnoliopsida</taxon>
        <taxon>eudicotyledons</taxon>
        <taxon>Gunneridae</taxon>
        <taxon>Pentapetalae</taxon>
        <taxon>rosids</taxon>
        <taxon>fabids</taxon>
        <taxon>Fabales</taxon>
        <taxon>Fabaceae</taxon>
        <taxon>Cercidoideae</taxon>
        <taxon>Cercideae</taxon>
        <taxon>Bauhiniinae</taxon>
        <taxon>Bauhinia</taxon>
    </lineage>
</organism>
<keyword evidence="2" id="KW-1185">Reference proteome</keyword>
<dbReference type="Proteomes" id="UP000828941">
    <property type="component" value="Chromosome 14"/>
</dbReference>
<evidence type="ECO:0000313" key="1">
    <source>
        <dbReference type="EMBL" id="KAI4296573.1"/>
    </source>
</evidence>
<gene>
    <name evidence="1" type="ORF">L6164_036522</name>
</gene>
<evidence type="ECO:0000313" key="2">
    <source>
        <dbReference type="Proteomes" id="UP000828941"/>
    </source>
</evidence>
<name>A0ACB9KHA5_BAUVA</name>
<protein>
    <submittedName>
        <fullName evidence="1">Uncharacterized protein</fullName>
    </submittedName>
</protein>
<reference evidence="1 2" key="1">
    <citation type="journal article" date="2022" name="DNA Res.">
        <title>Chromosomal-level genome assembly of the orchid tree Bauhinia variegata (Leguminosae; Cercidoideae) supports the allotetraploid origin hypothesis of Bauhinia.</title>
        <authorList>
            <person name="Zhong Y."/>
            <person name="Chen Y."/>
            <person name="Zheng D."/>
            <person name="Pang J."/>
            <person name="Liu Y."/>
            <person name="Luo S."/>
            <person name="Meng S."/>
            <person name="Qian L."/>
            <person name="Wei D."/>
            <person name="Dai S."/>
            <person name="Zhou R."/>
        </authorList>
    </citation>
    <scope>NUCLEOTIDE SEQUENCE [LARGE SCALE GENOMIC DNA]</scope>
    <source>
        <strain evidence="1">BV-YZ2020</strain>
    </source>
</reference>
<dbReference type="EMBL" id="CM039439">
    <property type="protein sequence ID" value="KAI4296573.1"/>
    <property type="molecule type" value="Genomic_DNA"/>
</dbReference>
<sequence length="690" mass="77123">MGFISHRNLFHFFLVLCTFFLDLGSALDSIKLSQFIQDTETVSSKDGLFKLGFFSPKNSTNRYVGIWYINQDNVIWVANRELPLKDSSGIVTISEDSSLVVLNGSKHVVWSSNVSTTASNSTAQLLDTGNLILQDSNTGEIVWESFQFPSDTFMPNMSLSTNKIIGKKVELKSWKTPSDPSIGSFSASVEPLSAPEVFIWNQTRPYWRSGPWNGRVFLGLPEMYSTSLYVCRIGSEEDGTVHLTVDFPKDSELGLFVLTTQGQIVESNWHNKMQVRKYNNQQGECYVYGFCGTFGVCDSQSSPICSCLRGFEPRNVDEWKRNNWTSGCRRKAPLQCERAKTGVEAGKEDGFLSLPMMKVPDFSQQSSVSEDTCRSQCLQNCSCIAYAYDAGIGCMSWTRNLFDIVKFSKGGVNLYLRVANSELDKKRDKAVIIIVAVNVGTIIVAACAYFLWSWTKRHSGETHSEIQSLIGNAEEVKLNEVPLIDYEEIAIATNNFHSDNMLGKGGFGLVFKGVLEDGEEIAVKRLSNASGQGSEDEANTRRVAGTYGYMSPEYAMKGQYSEKSDVYSFGVLLLEIVSGRKNTSFYDNESSLSLIGFAWKLWNEDDIKPFIDPMLLDTGFENQILRTLLTMFLLLIYKADSKEGAMFMNSKDMEKVSTDKKRDKAAIITVAVIAGTIIDAAYAYFLWAWT</sequence>
<proteinExistence type="predicted"/>
<comment type="caution">
    <text evidence="1">The sequence shown here is derived from an EMBL/GenBank/DDBJ whole genome shotgun (WGS) entry which is preliminary data.</text>
</comment>
<accession>A0ACB9KHA5</accession>